<dbReference type="SUPFAM" id="SSF51366">
    <property type="entry name" value="Ribulose-phoshate binding barrel"/>
    <property type="match status" value="1"/>
</dbReference>
<dbReference type="InterPro" id="IPR041710">
    <property type="entry name" value="HPS/KGPDC"/>
</dbReference>
<dbReference type="InterPro" id="IPR013785">
    <property type="entry name" value="Aldolase_TIM"/>
</dbReference>
<comment type="caution">
    <text evidence="8">The sequence shown here is derived from an EMBL/GenBank/DDBJ whole genome shotgun (WGS) entry which is preliminary data.</text>
</comment>
<comment type="similarity">
    <text evidence="3">Belongs to the HPS/KGPDC family. HPS subfamily.</text>
</comment>
<dbReference type="Gene3D" id="3.20.20.70">
    <property type="entry name" value="Aldolase class I"/>
    <property type="match status" value="1"/>
</dbReference>
<dbReference type="PANTHER" id="PTHR35039:SF3">
    <property type="entry name" value="3-KETO-L-GULONATE-6-PHOSPHATE DECARBOXYLASE SGBH-RELATED"/>
    <property type="match status" value="1"/>
</dbReference>
<dbReference type="InterPro" id="IPR001754">
    <property type="entry name" value="OMPdeCOase_dom"/>
</dbReference>
<dbReference type="GO" id="GO:0019854">
    <property type="term" value="P:L-ascorbic acid catabolic process"/>
    <property type="evidence" value="ECO:0007669"/>
    <property type="project" value="TreeGrafter"/>
</dbReference>
<organism evidence="8 9">
    <name type="scientific">Clostridium porci</name>
    <dbReference type="NCBI Taxonomy" id="2605778"/>
    <lineage>
        <taxon>Bacteria</taxon>
        <taxon>Bacillati</taxon>
        <taxon>Bacillota</taxon>
        <taxon>Clostridia</taxon>
        <taxon>Eubacteriales</taxon>
        <taxon>Clostridiaceae</taxon>
        <taxon>Clostridium</taxon>
    </lineage>
</organism>
<accession>A0A7X2NLM0</accession>
<dbReference type="GO" id="GO:0043801">
    <property type="term" value="F:hexulose-6-phosphate synthase activity"/>
    <property type="evidence" value="ECO:0007669"/>
    <property type="project" value="UniProtKB-EC"/>
</dbReference>
<dbReference type="CDD" id="cd04726">
    <property type="entry name" value="KGPDC_HPS"/>
    <property type="match status" value="1"/>
</dbReference>
<dbReference type="GO" id="GO:0004590">
    <property type="term" value="F:orotidine-5'-phosphate decarboxylase activity"/>
    <property type="evidence" value="ECO:0007669"/>
    <property type="project" value="InterPro"/>
</dbReference>
<dbReference type="PANTHER" id="PTHR35039">
    <property type="entry name" value="3-KETO-L-GULONATE-6-PHOSPHATE DECARBOXYLASE SGBH-RELATED"/>
    <property type="match status" value="1"/>
</dbReference>
<dbReference type="InterPro" id="IPR011060">
    <property type="entry name" value="RibuloseP-bd_barrel"/>
</dbReference>
<sequence length="219" mass="24616">MRKPKLQLALDMPDLKKAFRVTQKVSEEIDVIEAGTMLVLEEGMEAVRKLRVLYPSHLILADIRIIKAGGKLAAMAYDAGANWVTVMSDASEDTIEAVVNESIKRRGTDVQVEINVGYDDQRLSYFRSLGIRQLIYHRSSEVVETEEKWDNETLNELQRLAKMGFELSITGGLDVSDIPLFKDIPVYCFIAGRKICKSPDPLAAAKNYQDAIKKAFHPD</sequence>
<keyword evidence="9" id="KW-1185">Reference proteome</keyword>
<evidence type="ECO:0000256" key="6">
    <source>
        <dbReference type="ARBA" id="ARBA00023277"/>
    </source>
</evidence>
<reference evidence="8 9" key="1">
    <citation type="submission" date="2019-08" db="EMBL/GenBank/DDBJ databases">
        <title>In-depth cultivation of the pig gut microbiome towards novel bacterial diversity and tailored functional studies.</title>
        <authorList>
            <person name="Wylensek D."/>
            <person name="Hitch T.C.A."/>
            <person name="Clavel T."/>
        </authorList>
    </citation>
    <scope>NUCLEOTIDE SEQUENCE [LARGE SCALE GENOMIC DNA]</scope>
    <source>
        <strain evidence="8 9">WCA-389-WT-23D1</strain>
    </source>
</reference>
<dbReference type="Proteomes" id="UP000429958">
    <property type="component" value="Unassembled WGS sequence"/>
</dbReference>
<gene>
    <name evidence="8" type="ORF">FYJ39_11090</name>
</gene>
<evidence type="ECO:0000313" key="8">
    <source>
        <dbReference type="EMBL" id="MSS37107.1"/>
    </source>
</evidence>
<feature type="domain" description="Orotidine 5'-phosphate decarboxylase" evidence="7">
    <location>
        <begin position="5"/>
        <end position="208"/>
    </location>
</feature>
<evidence type="ECO:0000256" key="2">
    <source>
        <dbReference type="ARBA" id="ARBA00005014"/>
    </source>
</evidence>
<dbReference type="Pfam" id="PF00215">
    <property type="entry name" value="OMPdecase"/>
    <property type="match status" value="1"/>
</dbReference>
<name>A0A7X2NLM0_9CLOT</name>
<dbReference type="RefSeq" id="WP_154472532.1">
    <property type="nucleotide sequence ID" value="NZ_DBEWUL010000018.1"/>
</dbReference>
<evidence type="ECO:0000313" key="9">
    <source>
        <dbReference type="Proteomes" id="UP000429958"/>
    </source>
</evidence>
<dbReference type="SMART" id="SM00934">
    <property type="entry name" value="OMPdecase"/>
    <property type="match status" value="1"/>
</dbReference>
<keyword evidence="6" id="KW-0119">Carbohydrate metabolism</keyword>
<evidence type="ECO:0000256" key="4">
    <source>
        <dbReference type="ARBA" id="ARBA00012890"/>
    </source>
</evidence>
<dbReference type="FunFam" id="3.20.20.70:FF:000022">
    <property type="entry name" value="3-keto-L-gulonate-6-phosphate decarboxylase UlaD"/>
    <property type="match status" value="1"/>
</dbReference>
<comment type="pathway">
    <text evidence="2">One-carbon metabolism; formaldehyde assimilation via RuMP pathway; D-fructose 6-phosphate from D-ribulose 5-phosphate and formaldehyde: step 1/2.</text>
</comment>
<dbReference type="AlphaFoldDB" id="A0A7X2NLM0"/>
<dbReference type="GO" id="GO:0033982">
    <property type="term" value="F:3-dehydro-L-gulonate-6-phosphate decarboxylase activity"/>
    <property type="evidence" value="ECO:0007669"/>
    <property type="project" value="TreeGrafter"/>
</dbReference>
<keyword evidence="5" id="KW-0456">Lyase</keyword>
<evidence type="ECO:0000256" key="3">
    <source>
        <dbReference type="ARBA" id="ARBA00006350"/>
    </source>
</evidence>
<comment type="catalytic activity">
    <reaction evidence="1">
        <text>D-ribulose 5-phosphate + formaldehyde = D-arabino-hex-3-ulose 6-phosphate</text>
        <dbReference type="Rhea" id="RHEA:25201"/>
        <dbReference type="ChEBI" id="CHEBI:16842"/>
        <dbReference type="ChEBI" id="CHEBI:58121"/>
        <dbReference type="ChEBI" id="CHEBI:58542"/>
        <dbReference type="EC" id="4.1.2.43"/>
    </reaction>
</comment>
<evidence type="ECO:0000256" key="1">
    <source>
        <dbReference type="ARBA" id="ARBA00000718"/>
    </source>
</evidence>
<evidence type="ECO:0000259" key="7">
    <source>
        <dbReference type="SMART" id="SM00934"/>
    </source>
</evidence>
<dbReference type="EMBL" id="VUMD01000008">
    <property type="protein sequence ID" value="MSS37107.1"/>
    <property type="molecule type" value="Genomic_DNA"/>
</dbReference>
<dbReference type="EC" id="4.1.2.43" evidence="4"/>
<dbReference type="GO" id="GO:0006207">
    <property type="term" value="P:'de novo' pyrimidine nucleobase biosynthetic process"/>
    <property type="evidence" value="ECO:0007669"/>
    <property type="project" value="InterPro"/>
</dbReference>
<protein>
    <recommendedName>
        <fullName evidence="4">3-hexulose-6-phosphate synthase</fullName>
        <ecNumber evidence="4">4.1.2.43</ecNumber>
    </recommendedName>
</protein>
<evidence type="ECO:0000256" key="5">
    <source>
        <dbReference type="ARBA" id="ARBA00023239"/>
    </source>
</evidence>
<proteinExistence type="inferred from homology"/>